<dbReference type="OrthoDB" id="17814at2759"/>
<dbReference type="KEGG" id="acan:ACA1_111700"/>
<dbReference type="Pfam" id="PF00805">
    <property type="entry name" value="Pentapeptide"/>
    <property type="match status" value="2"/>
</dbReference>
<evidence type="ECO:0000259" key="1">
    <source>
        <dbReference type="Pfam" id="PF02214"/>
    </source>
</evidence>
<feature type="domain" description="Potassium channel tetramerisation-type BTB" evidence="1">
    <location>
        <begin position="8"/>
        <end position="98"/>
    </location>
</feature>
<dbReference type="VEuPathDB" id="AmoebaDB:ACA1_111700"/>
<dbReference type="Pfam" id="PF02214">
    <property type="entry name" value="BTB_2"/>
    <property type="match status" value="1"/>
</dbReference>
<dbReference type="SUPFAM" id="SSF141571">
    <property type="entry name" value="Pentapeptide repeat-like"/>
    <property type="match status" value="1"/>
</dbReference>
<keyword evidence="3" id="KW-1185">Reference proteome</keyword>
<keyword evidence="2" id="KW-0407">Ion channel</keyword>
<sequence length="284" mass="31283">MDGEEEVVQLDVGGRHFAVRVGVLRSESDSVLAAIFAGEGWRQLERDPNGRIVLAGRDADAFDHLLAWLRGRDLPPANQAEARTNLRLEAERFGLTRLVAALDTVDGVVLEPADNLKEGGGEEEVLKEAVVKKKEEKEKRMHERYITMSDDQFVRLINKSKPQVSGVDMRRFSLSGMALSDARFFKCDFNGVDLRWAFLGSASLVECDLRNADLRGTNLRYADLTGSDLTGARLCEANVTGANVARANFAHADLNGVIGLNQTKLSSSANWKQALNLPQDFLTP</sequence>
<organism evidence="2 3">
    <name type="scientific">Acanthamoeba castellanii (strain ATCC 30010 / Neff)</name>
    <dbReference type="NCBI Taxonomy" id="1257118"/>
    <lineage>
        <taxon>Eukaryota</taxon>
        <taxon>Amoebozoa</taxon>
        <taxon>Discosea</taxon>
        <taxon>Longamoebia</taxon>
        <taxon>Centramoebida</taxon>
        <taxon>Acanthamoebidae</taxon>
        <taxon>Acanthamoeba</taxon>
    </lineage>
</organism>
<dbReference type="InterPro" id="IPR001646">
    <property type="entry name" value="5peptide_repeat"/>
</dbReference>
<name>M0QSN6_ACACF</name>
<keyword evidence="2" id="KW-0813">Transport</keyword>
<dbReference type="GO" id="GO:0051260">
    <property type="term" value="P:protein homooligomerization"/>
    <property type="evidence" value="ECO:0007669"/>
    <property type="project" value="InterPro"/>
</dbReference>
<dbReference type="Gene3D" id="3.30.710.10">
    <property type="entry name" value="Potassium Channel Kv1.1, Chain A"/>
    <property type="match status" value="1"/>
</dbReference>
<dbReference type="AlphaFoldDB" id="M0QSN6"/>
<dbReference type="InterPro" id="IPR003131">
    <property type="entry name" value="T1-type_BTB"/>
</dbReference>
<dbReference type="RefSeq" id="XP_004342017.1">
    <property type="nucleotide sequence ID" value="XM_004341968.1"/>
</dbReference>
<evidence type="ECO:0000313" key="3">
    <source>
        <dbReference type="Proteomes" id="UP000011083"/>
    </source>
</evidence>
<protein>
    <submittedName>
        <fullName evidence="2">K+ channel tetramerisation subfamily protein</fullName>
    </submittedName>
</protein>
<dbReference type="GeneID" id="14920742"/>
<dbReference type="EMBL" id="KB007926">
    <property type="protein sequence ID" value="ELR19908.1"/>
    <property type="molecule type" value="Genomic_DNA"/>
</dbReference>
<dbReference type="InterPro" id="IPR011333">
    <property type="entry name" value="SKP1/BTB/POZ_sf"/>
</dbReference>
<gene>
    <name evidence="2" type="ORF">ACA1_111700</name>
</gene>
<dbReference type="PANTHER" id="PTHR14136">
    <property type="entry name" value="BTB_POZ DOMAIN-CONTAINING PROTEIN KCTD9"/>
    <property type="match status" value="1"/>
</dbReference>
<proteinExistence type="predicted"/>
<keyword evidence="2" id="KW-0406">Ion transport</keyword>
<reference evidence="2 3" key="1">
    <citation type="journal article" date="2013" name="Genome Biol.">
        <title>Genome of Acanthamoeba castellanii highlights extensive lateral gene transfer and early evolution of tyrosine kinase signaling.</title>
        <authorList>
            <person name="Clarke M."/>
            <person name="Lohan A.J."/>
            <person name="Liu B."/>
            <person name="Lagkouvardos I."/>
            <person name="Roy S."/>
            <person name="Zafar N."/>
            <person name="Bertelli C."/>
            <person name="Schilde C."/>
            <person name="Kianianmomeni A."/>
            <person name="Burglin T.R."/>
            <person name="Frech C."/>
            <person name="Turcotte B."/>
            <person name="Kopec K.O."/>
            <person name="Synnott J.M."/>
            <person name="Choo C."/>
            <person name="Paponov I."/>
            <person name="Finkler A."/>
            <person name="Soon Heng Tan C."/>
            <person name="Hutchins A.P."/>
            <person name="Weinmeier T."/>
            <person name="Rattei T."/>
            <person name="Chu J.S."/>
            <person name="Gimenez G."/>
            <person name="Irimia M."/>
            <person name="Rigden D.J."/>
            <person name="Fitzpatrick D.A."/>
            <person name="Lorenzo-Morales J."/>
            <person name="Bateman A."/>
            <person name="Chiu C.H."/>
            <person name="Tang P."/>
            <person name="Hegemann P."/>
            <person name="Fromm H."/>
            <person name="Raoult D."/>
            <person name="Greub G."/>
            <person name="Miranda-Saavedra D."/>
            <person name="Chen N."/>
            <person name="Nash P."/>
            <person name="Ginger M.L."/>
            <person name="Horn M."/>
            <person name="Schaap P."/>
            <person name="Caler L."/>
            <person name="Loftus B."/>
        </authorList>
    </citation>
    <scope>NUCLEOTIDE SEQUENCE [LARGE SCALE GENOMIC DNA]</scope>
    <source>
        <strain evidence="2 3">Neff</strain>
    </source>
</reference>
<dbReference type="Gene3D" id="2.160.20.80">
    <property type="entry name" value="E3 ubiquitin-protein ligase SopA"/>
    <property type="match status" value="1"/>
</dbReference>
<dbReference type="Proteomes" id="UP000011083">
    <property type="component" value="Unassembled WGS sequence"/>
</dbReference>
<dbReference type="InterPro" id="IPR051082">
    <property type="entry name" value="Pentapeptide-BTB/POZ_domain"/>
</dbReference>
<accession>M0QSN6</accession>
<dbReference type="SUPFAM" id="SSF54695">
    <property type="entry name" value="POZ domain"/>
    <property type="match status" value="1"/>
</dbReference>
<evidence type="ECO:0000313" key="2">
    <source>
        <dbReference type="EMBL" id="ELR19908.1"/>
    </source>
</evidence>
<dbReference type="GO" id="GO:0034220">
    <property type="term" value="P:monoatomic ion transmembrane transport"/>
    <property type="evidence" value="ECO:0007669"/>
    <property type="project" value="UniProtKB-KW"/>
</dbReference>
<dbReference type="PANTHER" id="PTHR14136:SF17">
    <property type="entry name" value="BTB_POZ DOMAIN-CONTAINING PROTEIN KCTD9"/>
    <property type="match status" value="1"/>
</dbReference>